<dbReference type="EMBL" id="JAGFBS010000086">
    <property type="protein sequence ID" value="KAG6369365.1"/>
    <property type="molecule type" value="Genomic_DNA"/>
</dbReference>
<sequence>MNASTSTGSGSKTSTNTFGVKETAPQTVVHMPATVEQTSPTEVQTLDTVEQRVSSLETAVSEQSGSIRRLDERVGTIMSNLATEPARENHWYEKFRSDLRCDLGELKGQLSNLSERLSNVEHGVARMETSQVGFFDRLFNALSLFTGGSR</sequence>
<dbReference type="Proteomes" id="UP000683000">
    <property type="component" value="Unassembled WGS sequence"/>
</dbReference>
<feature type="region of interest" description="Disordered" evidence="1">
    <location>
        <begin position="1"/>
        <end position="22"/>
    </location>
</feature>
<organism evidence="2 3">
    <name type="scientific">Boletus reticuloceps</name>
    <dbReference type="NCBI Taxonomy" id="495285"/>
    <lineage>
        <taxon>Eukaryota</taxon>
        <taxon>Fungi</taxon>
        <taxon>Dikarya</taxon>
        <taxon>Basidiomycota</taxon>
        <taxon>Agaricomycotina</taxon>
        <taxon>Agaricomycetes</taxon>
        <taxon>Agaricomycetidae</taxon>
        <taxon>Boletales</taxon>
        <taxon>Boletineae</taxon>
        <taxon>Boletaceae</taxon>
        <taxon>Boletoideae</taxon>
        <taxon>Boletus</taxon>
    </lineage>
</organism>
<accession>A0A8I3A3V8</accession>
<keyword evidence="3" id="KW-1185">Reference proteome</keyword>
<evidence type="ECO:0000256" key="1">
    <source>
        <dbReference type="SAM" id="MobiDB-lite"/>
    </source>
</evidence>
<evidence type="ECO:0000313" key="3">
    <source>
        <dbReference type="Proteomes" id="UP000683000"/>
    </source>
</evidence>
<evidence type="ECO:0000313" key="2">
    <source>
        <dbReference type="EMBL" id="KAG6369365.1"/>
    </source>
</evidence>
<proteinExistence type="predicted"/>
<dbReference type="AlphaFoldDB" id="A0A8I3A3V8"/>
<feature type="compositionally biased region" description="Low complexity" evidence="1">
    <location>
        <begin position="1"/>
        <end position="17"/>
    </location>
</feature>
<protein>
    <submittedName>
        <fullName evidence="2">Uncharacterized protein</fullName>
    </submittedName>
</protein>
<reference evidence="2" key="1">
    <citation type="submission" date="2021-03" db="EMBL/GenBank/DDBJ databases">
        <title>Evolutionary innovations through gain and loss of genes in the ectomycorrhizal Boletales.</title>
        <authorList>
            <person name="Wu G."/>
            <person name="Miyauchi S."/>
            <person name="Morin E."/>
            <person name="Yang Z.-L."/>
            <person name="Xu J."/>
            <person name="Martin F.M."/>
        </authorList>
    </citation>
    <scope>NUCLEOTIDE SEQUENCE</scope>
    <source>
        <strain evidence="2">BR01</strain>
    </source>
</reference>
<comment type="caution">
    <text evidence="2">The sequence shown here is derived from an EMBL/GenBank/DDBJ whole genome shotgun (WGS) entry which is preliminary data.</text>
</comment>
<gene>
    <name evidence="2" type="ORF">JVT61DRAFT_14970</name>
</gene>
<name>A0A8I3A3V8_9AGAM</name>
<dbReference type="Gene3D" id="1.20.5.340">
    <property type="match status" value="1"/>
</dbReference>